<reference evidence="1" key="1">
    <citation type="submission" date="2021-02" db="EMBL/GenBank/DDBJ databases">
        <authorList>
            <person name="Dougan E. K."/>
            <person name="Rhodes N."/>
            <person name="Thang M."/>
            <person name="Chan C."/>
        </authorList>
    </citation>
    <scope>NUCLEOTIDE SEQUENCE</scope>
</reference>
<evidence type="ECO:0000313" key="1">
    <source>
        <dbReference type="EMBL" id="CAE7267374.1"/>
    </source>
</evidence>
<organism evidence="1 2">
    <name type="scientific">Symbiodinium pilosum</name>
    <name type="common">Dinoflagellate</name>
    <dbReference type="NCBI Taxonomy" id="2952"/>
    <lineage>
        <taxon>Eukaryota</taxon>
        <taxon>Sar</taxon>
        <taxon>Alveolata</taxon>
        <taxon>Dinophyceae</taxon>
        <taxon>Suessiales</taxon>
        <taxon>Symbiodiniaceae</taxon>
        <taxon>Symbiodinium</taxon>
    </lineage>
</organism>
<proteinExistence type="predicted"/>
<keyword evidence="2" id="KW-1185">Reference proteome</keyword>
<accession>A0A812MFT8</accession>
<dbReference type="AlphaFoldDB" id="A0A812MFT8"/>
<evidence type="ECO:0000313" key="2">
    <source>
        <dbReference type="Proteomes" id="UP000649617"/>
    </source>
</evidence>
<dbReference type="Proteomes" id="UP000649617">
    <property type="component" value="Unassembled WGS sequence"/>
</dbReference>
<name>A0A812MFT8_SYMPI</name>
<feature type="non-terminal residue" evidence="1">
    <location>
        <position position="457"/>
    </location>
</feature>
<sequence>MHVQDISRLCNALGVDADVCTAEYIKLVGVAEEQHRNLRCTNFEAWRAALKRTQRARASYPVTALTPLLAAFGSFTCSSSGVEQNFSVVKALSPKQRNLSVQHEVDQLQIKLAEISESDEARLFKEAAAVWVRLYGRRLHGYFKEAKPEEPGAQKSLAVVLRERRKDVQRLAAAGAAINLDPAVLFAEAKALAGDAWTNKQSNECKRQDDVLQVKQLEAAARCHLLNHERAEDIDEQVSLFYAAEDKNRAARARLEDRMSERLARPDFHLFGQSVVCTPGLFTQVQEAEIRLRHQMRPAYGDEVDIFVVPDVAEAHPAVKLAACLQGNMIANPVFFSSGGKQGCAVAFAPAILTQRFVYMSYDFRAQHPQCSAVIRRVQQGNRRCKWKVLDTLADWLQRQVDAPKKASFHWALLADREKAAQPALAAHKYALTFDMLLQLVNKIDYSRSALGIGSAS</sequence>
<protein>
    <submittedName>
        <fullName evidence="1">Uncharacterized protein</fullName>
    </submittedName>
</protein>
<comment type="caution">
    <text evidence="1">The sequence shown here is derived from an EMBL/GenBank/DDBJ whole genome shotgun (WGS) entry which is preliminary data.</text>
</comment>
<gene>
    <name evidence="1" type="ORF">SPIL2461_LOCUS5803</name>
</gene>
<dbReference type="EMBL" id="CAJNIZ010008437">
    <property type="protein sequence ID" value="CAE7267374.1"/>
    <property type="molecule type" value="Genomic_DNA"/>
</dbReference>